<proteinExistence type="inferred from homology"/>
<reference evidence="11 12" key="1">
    <citation type="submission" date="2015-12" db="EMBL/GenBank/DDBJ databases">
        <title>Genome sequence of Aneurinibacillus soli.</title>
        <authorList>
            <person name="Lee J.S."/>
            <person name="Lee K.C."/>
            <person name="Kim K.K."/>
            <person name="Lee B.W."/>
        </authorList>
    </citation>
    <scope>NUCLEOTIDE SEQUENCE [LARGE SCALE GENOMIC DNA]</scope>
    <source>
        <strain evidence="11 12">CB4</strain>
    </source>
</reference>
<keyword evidence="4 10" id="KW-1133">Transmembrane helix</keyword>
<protein>
    <recommendedName>
        <fullName evidence="10">Fluoride-specific ion channel FluC</fullName>
    </recommendedName>
</protein>
<keyword evidence="10" id="KW-0915">Sodium</keyword>
<feature type="transmembrane region" description="Helical" evidence="10">
    <location>
        <begin position="34"/>
        <end position="55"/>
    </location>
</feature>
<feature type="binding site" evidence="10">
    <location>
        <position position="71"/>
    </location>
    <ligand>
        <name>Na(+)</name>
        <dbReference type="ChEBI" id="CHEBI:29101"/>
        <note>structural</note>
    </ligand>
</feature>
<dbReference type="AlphaFoldDB" id="A0A0U5AXX2"/>
<evidence type="ECO:0000256" key="3">
    <source>
        <dbReference type="ARBA" id="ARBA00022692"/>
    </source>
</evidence>
<organism evidence="11 12">
    <name type="scientific">Aneurinibacillus soli</name>
    <dbReference type="NCBI Taxonomy" id="1500254"/>
    <lineage>
        <taxon>Bacteria</taxon>
        <taxon>Bacillati</taxon>
        <taxon>Bacillota</taxon>
        <taxon>Bacilli</taxon>
        <taxon>Bacillales</taxon>
        <taxon>Paenibacillaceae</taxon>
        <taxon>Aneurinibacillus group</taxon>
        <taxon>Aneurinibacillus</taxon>
    </lineage>
</organism>
<keyword evidence="12" id="KW-1185">Reference proteome</keyword>
<evidence type="ECO:0000256" key="2">
    <source>
        <dbReference type="ARBA" id="ARBA00022475"/>
    </source>
</evidence>
<comment type="similarity">
    <text evidence="7 10">Belongs to the fluoride channel Fluc/FEX (TC 1.A.43) family.</text>
</comment>
<sequence length="121" mass="12847">MSMEIVWVATGGGLGAISRFAVTSFISRVVSSPMPYGTLVVNLLGSFLLGLLYGIEASLPQLLFAGVGFLGSFTTFSTFQFDIIGLRGTQQNGVAFRYITLSLLGGIILVALGFELGRLFN</sequence>
<keyword evidence="10" id="KW-0479">Metal-binding</keyword>
<keyword evidence="3 10" id="KW-0812">Transmembrane</keyword>
<dbReference type="OrthoDB" id="9815830at2"/>
<feature type="binding site" evidence="10">
    <location>
        <position position="74"/>
    </location>
    <ligand>
        <name>Na(+)</name>
        <dbReference type="ChEBI" id="CHEBI:29101"/>
        <note>structural</note>
    </ligand>
</feature>
<dbReference type="GO" id="GO:0140114">
    <property type="term" value="P:cellular detoxification of fluoride"/>
    <property type="evidence" value="ECO:0007669"/>
    <property type="project" value="UniProtKB-UniRule"/>
</dbReference>
<comment type="activity regulation">
    <text evidence="10">Na(+) is not transported, but it plays an essential structural role and its presence is essential for fluoride channel function.</text>
</comment>
<evidence type="ECO:0000256" key="5">
    <source>
        <dbReference type="ARBA" id="ARBA00023136"/>
    </source>
</evidence>
<dbReference type="PANTHER" id="PTHR28259">
    <property type="entry name" value="FLUORIDE EXPORT PROTEIN 1-RELATED"/>
    <property type="match status" value="1"/>
</dbReference>
<dbReference type="GO" id="GO:0062054">
    <property type="term" value="F:fluoride channel activity"/>
    <property type="evidence" value="ECO:0007669"/>
    <property type="project" value="UniProtKB-UniRule"/>
</dbReference>
<feature type="transmembrane region" description="Helical" evidence="10">
    <location>
        <begin position="61"/>
        <end position="83"/>
    </location>
</feature>
<name>A0A0U5AXX2_9BACL</name>
<evidence type="ECO:0000256" key="7">
    <source>
        <dbReference type="ARBA" id="ARBA00035120"/>
    </source>
</evidence>
<dbReference type="InterPro" id="IPR003691">
    <property type="entry name" value="FluC"/>
</dbReference>
<dbReference type="Proteomes" id="UP000217696">
    <property type="component" value="Chromosome"/>
</dbReference>
<keyword evidence="10" id="KW-0406">Ion transport</keyword>
<keyword evidence="10" id="KW-0813">Transport</keyword>
<evidence type="ECO:0000313" key="12">
    <source>
        <dbReference type="Proteomes" id="UP000217696"/>
    </source>
</evidence>
<gene>
    <name evidence="11" type="primary">crcB_2</name>
    <name evidence="10" type="synonym">crcB</name>
    <name evidence="10" type="synonym">fluC</name>
    <name evidence="11" type="ORF">CB4_02788</name>
</gene>
<comment type="catalytic activity">
    <reaction evidence="8">
        <text>fluoride(in) = fluoride(out)</text>
        <dbReference type="Rhea" id="RHEA:76159"/>
        <dbReference type="ChEBI" id="CHEBI:17051"/>
    </reaction>
    <physiologicalReaction direction="left-to-right" evidence="8">
        <dbReference type="Rhea" id="RHEA:76160"/>
    </physiologicalReaction>
</comment>
<dbReference type="GO" id="GO:0046872">
    <property type="term" value="F:metal ion binding"/>
    <property type="evidence" value="ECO:0007669"/>
    <property type="project" value="UniProtKB-KW"/>
</dbReference>
<evidence type="ECO:0000313" key="11">
    <source>
        <dbReference type="EMBL" id="BAU28613.1"/>
    </source>
</evidence>
<evidence type="ECO:0000256" key="6">
    <source>
        <dbReference type="ARBA" id="ARBA00023303"/>
    </source>
</evidence>
<evidence type="ECO:0000256" key="10">
    <source>
        <dbReference type="HAMAP-Rule" id="MF_00454"/>
    </source>
</evidence>
<feature type="transmembrane region" description="Helical" evidence="10">
    <location>
        <begin position="6"/>
        <end position="22"/>
    </location>
</feature>
<dbReference type="Pfam" id="PF02537">
    <property type="entry name" value="CRCB"/>
    <property type="match status" value="1"/>
</dbReference>
<dbReference type="EMBL" id="AP017312">
    <property type="protein sequence ID" value="BAU28613.1"/>
    <property type="molecule type" value="Genomic_DNA"/>
</dbReference>
<dbReference type="GO" id="GO:0005886">
    <property type="term" value="C:plasma membrane"/>
    <property type="evidence" value="ECO:0007669"/>
    <property type="project" value="UniProtKB-SubCell"/>
</dbReference>
<accession>A0A0U5AXX2</accession>
<comment type="function">
    <text evidence="9 10">Fluoride-specific ion channel. Important for reducing fluoride concentration in the cell, thus reducing its toxicity.</text>
</comment>
<evidence type="ECO:0000256" key="9">
    <source>
        <dbReference type="ARBA" id="ARBA00049940"/>
    </source>
</evidence>
<dbReference type="PANTHER" id="PTHR28259:SF1">
    <property type="entry name" value="FLUORIDE EXPORT PROTEIN 1-RELATED"/>
    <property type="match status" value="1"/>
</dbReference>
<evidence type="ECO:0000256" key="4">
    <source>
        <dbReference type="ARBA" id="ARBA00022989"/>
    </source>
</evidence>
<dbReference type="HAMAP" id="MF_00454">
    <property type="entry name" value="FluC"/>
    <property type="match status" value="1"/>
</dbReference>
<evidence type="ECO:0000256" key="8">
    <source>
        <dbReference type="ARBA" id="ARBA00035585"/>
    </source>
</evidence>
<dbReference type="KEGG" id="asoc:CB4_02788"/>
<keyword evidence="6 10" id="KW-0407">Ion channel</keyword>
<keyword evidence="2 10" id="KW-1003">Cell membrane</keyword>
<evidence type="ECO:0000256" key="1">
    <source>
        <dbReference type="ARBA" id="ARBA00004651"/>
    </source>
</evidence>
<keyword evidence="5 10" id="KW-0472">Membrane</keyword>
<dbReference type="RefSeq" id="WP_096466356.1">
    <property type="nucleotide sequence ID" value="NZ_AP017312.1"/>
</dbReference>
<feature type="transmembrane region" description="Helical" evidence="10">
    <location>
        <begin position="95"/>
        <end position="114"/>
    </location>
</feature>
<comment type="subcellular location">
    <subcellularLocation>
        <location evidence="1 10">Cell membrane</location>
        <topology evidence="1 10">Multi-pass membrane protein</topology>
    </subcellularLocation>
</comment>